<evidence type="ECO:0000313" key="1">
    <source>
        <dbReference type="EMBL" id="GJE89216.1"/>
    </source>
</evidence>
<comment type="caution">
    <text evidence="1">The sequence shown here is derived from an EMBL/GenBank/DDBJ whole genome shotgun (WGS) entry which is preliminary data.</text>
</comment>
<dbReference type="EMBL" id="BPQB01000012">
    <property type="protein sequence ID" value="GJE89216.1"/>
    <property type="molecule type" value="Genomic_DNA"/>
</dbReference>
<organism evidence="1 2">
    <name type="scientific">Phanerochaete sordida</name>
    <dbReference type="NCBI Taxonomy" id="48140"/>
    <lineage>
        <taxon>Eukaryota</taxon>
        <taxon>Fungi</taxon>
        <taxon>Dikarya</taxon>
        <taxon>Basidiomycota</taxon>
        <taxon>Agaricomycotina</taxon>
        <taxon>Agaricomycetes</taxon>
        <taxon>Polyporales</taxon>
        <taxon>Phanerochaetaceae</taxon>
        <taxon>Phanerochaete</taxon>
    </lineage>
</organism>
<keyword evidence="2" id="KW-1185">Reference proteome</keyword>
<dbReference type="Proteomes" id="UP000703269">
    <property type="component" value="Unassembled WGS sequence"/>
</dbReference>
<accession>A0A9P3LB85</accession>
<dbReference type="AlphaFoldDB" id="A0A9P3LB85"/>
<evidence type="ECO:0000313" key="2">
    <source>
        <dbReference type="Proteomes" id="UP000703269"/>
    </source>
</evidence>
<gene>
    <name evidence="1" type="ORF">PsYK624_053110</name>
</gene>
<reference evidence="1 2" key="1">
    <citation type="submission" date="2021-08" db="EMBL/GenBank/DDBJ databases">
        <title>Draft Genome Sequence of Phanerochaete sordida strain YK-624.</title>
        <authorList>
            <person name="Mori T."/>
            <person name="Dohra H."/>
            <person name="Suzuki T."/>
            <person name="Kawagishi H."/>
            <person name="Hirai H."/>
        </authorList>
    </citation>
    <scope>NUCLEOTIDE SEQUENCE [LARGE SCALE GENOMIC DNA]</scope>
    <source>
        <strain evidence="1 2">YK-624</strain>
    </source>
</reference>
<evidence type="ECO:0008006" key="3">
    <source>
        <dbReference type="Google" id="ProtNLM"/>
    </source>
</evidence>
<name>A0A9P3LB85_9APHY</name>
<protein>
    <recommendedName>
        <fullName evidence="3">Heterokaryon incompatibility domain-containing protein</fullName>
    </recommendedName>
</protein>
<sequence length="388" mass="44109">MQMVSTLINGKQWRVPIPRATTLEHIRIELLNLGAEYVWLDVLCLRQRDRLEDEARRIEEWKIDVPTIGYIYQGSPYGRPCITYFNGLGLALDTCPAALASPQHWFNRVWTLQESLSSWLPGGLSGTPQPGDAALFAGFGSLARLTRDALVPEMMRRLCTNELDRIAGLAYCLRCTTLPLYSEAVAVEDAWQLLLKHISHVWRMDVFLRYTVDVPFAIHPSWKGLVEARPALRDSLVSSLKGNLWLVDKSQLHSAHLWQYYHDAKSFPLCKIVCHNYAAGIARASPRIELEFCFDAEEANVPRLRLSPLELQGILVQGATYKTLRLPIHQEVIWVLVEPLNGAQWWTNTLEVLKWAVVRFSPKDSVRLSEVYRGRGQDAAGRPRATPM</sequence>
<dbReference type="OrthoDB" id="3226657at2759"/>
<proteinExistence type="predicted"/>